<evidence type="ECO:0000313" key="8">
    <source>
        <dbReference type="Proteomes" id="UP000236753"/>
    </source>
</evidence>
<dbReference type="GO" id="GO:0016706">
    <property type="term" value="F:2-oxoglutarate-dependent dioxygenase activity"/>
    <property type="evidence" value="ECO:0007669"/>
    <property type="project" value="TreeGrafter"/>
</dbReference>
<dbReference type="EMBL" id="FNUX01000026">
    <property type="protein sequence ID" value="SEG09690.1"/>
    <property type="molecule type" value="Genomic_DNA"/>
</dbReference>
<dbReference type="AlphaFoldDB" id="A0A1H5XE33"/>
<dbReference type="InterPro" id="IPR003347">
    <property type="entry name" value="JmjC_dom"/>
</dbReference>
<protein>
    <submittedName>
        <fullName evidence="7">50S ribosomal protein L16 3-hydroxylase</fullName>
    </submittedName>
</protein>
<keyword evidence="4" id="KW-0560">Oxidoreductase</keyword>
<dbReference type="Pfam" id="PF20514">
    <property type="entry name" value="WHD_ROXA"/>
    <property type="match status" value="1"/>
</dbReference>
<dbReference type="Gene3D" id="2.60.120.650">
    <property type="entry name" value="Cupin"/>
    <property type="match status" value="1"/>
</dbReference>
<dbReference type="InterPro" id="IPR039994">
    <property type="entry name" value="NO66-like"/>
</dbReference>
<evidence type="ECO:0000256" key="4">
    <source>
        <dbReference type="ARBA" id="ARBA00023002"/>
    </source>
</evidence>
<evidence type="ECO:0000313" key="7">
    <source>
        <dbReference type="EMBL" id="SEG09690.1"/>
    </source>
</evidence>
<dbReference type="InterPro" id="IPR046799">
    <property type="entry name" value="ROXA-like_wH"/>
</dbReference>
<dbReference type="Pfam" id="PF08007">
    <property type="entry name" value="JmjC_2"/>
    <property type="match status" value="1"/>
</dbReference>
<dbReference type="SUPFAM" id="SSF51197">
    <property type="entry name" value="Clavaminate synthase-like"/>
    <property type="match status" value="1"/>
</dbReference>
<dbReference type="PROSITE" id="PS51184">
    <property type="entry name" value="JMJC"/>
    <property type="match status" value="1"/>
</dbReference>
<proteinExistence type="predicted"/>
<keyword evidence="3" id="KW-0223">Dioxygenase</keyword>
<evidence type="ECO:0000256" key="5">
    <source>
        <dbReference type="ARBA" id="ARBA00023004"/>
    </source>
</evidence>
<dbReference type="GO" id="GO:0005840">
    <property type="term" value="C:ribosome"/>
    <property type="evidence" value="ECO:0007669"/>
    <property type="project" value="UniProtKB-KW"/>
</dbReference>
<gene>
    <name evidence="7" type="ORF">SAMN05216334_12640</name>
</gene>
<evidence type="ECO:0000256" key="1">
    <source>
        <dbReference type="ARBA" id="ARBA00001954"/>
    </source>
</evidence>
<sequence>MDGINAWKNCGELGINNIKTISLGGITPKDFLRDYWQKRPLLIRNALPGFSGLLTCDELIKHACTEDVQSRLVIHKKGKWHLQHGPLNEYDFTKLPKKQWTLLVQEVNHFLPSARDLLKKFCFIPHTRLDDLMVSYAPKGGGIGPHFDSYDVFLLQGMGSRRWQISSQQDDQFIADAPLRILKDFLPEQEWVLNAGDMLYLPPKYAHNGIAETDCMTYSIGFRALSHYELMMQFLVYLQDNLAVEGRYSDPDLRLQAHPSEINAAMLFQVNSILKKIRWNRIDIQNFLGIYLSEPKPHVFFEQPINPMSSDLFLRQIMKNGVQLNLKSRMLSGVNKLFMNGEIFEVDDDAYHLLIRLANDQEILPPLYMDEESEEVLYQWYINGYVEVIKD</sequence>
<dbReference type="GO" id="GO:0046872">
    <property type="term" value="F:metal ion binding"/>
    <property type="evidence" value="ECO:0007669"/>
    <property type="project" value="UniProtKB-KW"/>
</dbReference>
<comment type="cofactor">
    <cofactor evidence="1">
        <name>Fe(2+)</name>
        <dbReference type="ChEBI" id="CHEBI:29033"/>
    </cofactor>
</comment>
<evidence type="ECO:0000256" key="2">
    <source>
        <dbReference type="ARBA" id="ARBA00022723"/>
    </source>
</evidence>
<evidence type="ECO:0000259" key="6">
    <source>
        <dbReference type="PROSITE" id="PS51184"/>
    </source>
</evidence>
<feature type="domain" description="JmjC" evidence="6">
    <location>
        <begin position="113"/>
        <end position="239"/>
    </location>
</feature>
<keyword evidence="7" id="KW-0689">Ribosomal protein</keyword>
<keyword evidence="7" id="KW-0687">Ribonucleoprotein</keyword>
<dbReference type="Proteomes" id="UP000236753">
    <property type="component" value="Unassembled WGS sequence"/>
</dbReference>
<dbReference type="PANTHER" id="PTHR13096">
    <property type="entry name" value="MINA53 MYC INDUCED NUCLEAR ANTIGEN"/>
    <property type="match status" value="1"/>
</dbReference>
<organism evidence="7 8">
    <name type="scientific">Nitrosomonas ureae</name>
    <dbReference type="NCBI Taxonomy" id="44577"/>
    <lineage>
        <taxon>Bacteria</taxon>
        <taxon>Pseudomonadati</taxon>
        <taxon>Pseudomonadota</taxon>
        <taxon>Betaproteobacteria</taxon>
        <taxon>Nitrosomonadales</taxon>
        <taxon>Nitrosomonadaceae</taxon>
        <taxon>Nitrosomonas</taxon>
    </lineage>
</organism>
<keyword evidence="5" id="KW-0408">Iron</keyword>
<keyword evidence="2" id="KW-0479">Metal-binding</keyword>
<accession>A0A1H5XE33</accession>
<dbReference type="SMART" id="SM00558">
    <property type="entry name" value="JmjC"/>
    <property type="match status" value="1"/>
</dbReference>
<evidence type="ECO:0000256" key="3">
    <source>
        <dbReference type="ARBA" id="ARBA00022964"/>
    </source>
</evidence>
<dbReference type="PANTHER" id="PTHR13096:SF8">
    <property type="entry name" value="RIBOSOMAL OXYGENASE 1"/>
    <property type="match status" value="1"/>
</dbReference>
<reference evidence="7 8" key="1">
    <citation type="submission" date="2016-10" db="EMBL/GenBank/DDBJ databases">
        <authorList>
            <person name="de Groot N.N."/>
        </authorList>
    </citation>
    <scope>NUCLEOTIDE SEQUENCE [LARGE SCALE GENOMIC DNA]</scope>
    <source>
        <strain evidence="7 8">Nm13</strain>
    </source>
</reference>
<dbReference type="Gene3D" id="3.40.366.30">
    <property type="entry name" value="50S ribosomal protein L16 arginine hydroxylase, Chain A, Domain 2"/>
    <property type="match status" value="1"/>
</dbReference>
<name>A0A1H5XE33_9PROT</name>